<dbReference type="STRING" id="448.Lery_1852"/>
<feature type="transmembrane region" description="Helical" evidence="1">
    <location>
        <begin position="229"/>
        <end position="249"/>
    </location>
</feature>
<dbReference type="Proteomes" id="UP000054773">
    <property type="component" value="Unassembled WGS sequence"/>
</dbReference>
<comment type="caution">
    <text evidence="2">The sequence shown here is derived from an EMBL/GenBank/DDBJ whole genome shotgun (WGS) entry which is preliminary data.</text>
</comment>
<feature type="transmembrane region" description="Helical" evidence="1">
    <location>
        <begin position="77"/>
        <end position="95"/>
    </location>
</feature>
<dbReference type="PANTHER" id="PTHR38684">
    <property type="entry name" value="PROTEIN AMPE"/>
    <property type="match status" value="1"/>
</dbReference>
<dbReference type="GO" id="GO:0005886">
    <property type="term" value="C:plasma membrane"/>
    <property type="evidence" value="ECO:0007669"/>
    <property type="project" value="TreeGrafter"/>
</dbReference>
<sequence length="250" mass="28420">MKLLVIVLCLFSERYLIHAASLNRFTWFARYFNAINQRLPEGSALANPYMRLLAVLLPLVLVTFLVLFLFCHILFGFIYLLLNIVIFYYCLGPNNPFYPVATDKSDEEDDSAARYYFAAVNGQLFAVIFWYILLGPLAVLVYRLLSLSQAQAQTAEAAGTITRYLDWITARVTVLLYLLVGNFQRGFSFFTQHVLSRPDQNELLLGQGGILAARTSEHDVVTLPQAQTLVEHALIVYLVFLAFFTLVAWL</sequence>
<evidence type="ECO:0000313" key="3">
    <source>
        <dbReference type="Proteomes" id="UP000054773"/>
    </source>
</evidence>
<feature type="transmembrane region" description="Helical" evidence="1">
    <location>
        <begin position="163"/>
        <end position="180"/>
    </location>
</feature>
<dbReference type="RefSeq" id="WP_058526998.1">
    <property type="nucleotide sequence ID" value="NZ_CAAAHY010000007.1"/>
</dbReference>
<dbReference type="EMBL" id="LNYA01000030">
    <property type="protein sequence ID" value="KTC96060.1"/>
    <property type="molecule type" value="Genomic_DNA"/>
</dbReference>
<evidence type="ECO:0000256" key="1">
    <source>
        <dbReference type="SAM" id="Phobius"/>
    </source>
</evidence>
<proteinExistence type="predicted"/>
<organism evidence="2 3">
    <name type="scientific">Legionella erythra</name>
    <dbReference type="NCBI Taxonomy" id="448"/>
    <lineage>
        <taxon>Bacteria</taxon>
        <taxon>Pseudomonadati</taxon>
        <taxon>Pseudomonadota</taxon>
        <taxon>Gammaproteobacteria</taxon>
        <taxon>Legionellales</taxon>
        <taxon>Legionellaceae</taxon>
        <taxon>Legionella</taxon>
    </lineage>
</organism>
<dbReference type="OrthoDB" id="9811967at2"/>
<name>A0A0W0TKB2_LEGER</name>
<dbReference type="PANTHER" id="PTHR38684:SF1">
    <property type="entry name" value="PROTEIN AMPE"/>
    <property type="match status" value="1"/>
</dbReference>
<feature type="transmembrane region" description="Helical" evidence="1">
    <location>
        <begin position="115"/>
        <end position="142"/>
    </location>
</feature>
<reference evidence="2 3" key="1">
    <citation type="submission" date="2015-11" db="EMBL/GenBank/DDBJ databases">
        <title>Genomic analysis of 38 Legionella species identifies large and diverse effector repertoires.</title>
        <authorList>
            <person name="Burstein D."/>
            <person name="Amaro F."/>
            <person name="Zusman T."/>
            <person name="Lifshitz Z."/>
            <person name="Cohen O."/>
            <person name="Gilbert J.A."/>
            <person name="Pupko T."/>
            <person name="Shuman H.A."/>
            <person name="Segal G."/>
        </authorList>
    </citation>
    <scope>NUCLEOTIDE SEQUENCE [LARGE SCALE GENOMIC DNA]</scope>
    <source>
        <strain evidence="2 3">SE-32A-C8</strain>
    </source>
</reference>
<keyword evidence="1" id="KW-0812">Transmembrane</keyword>
<keyword evidence="3" id="KW-1185">Reference proteome</keyword>
<accession>A0A0W0TKB2</accession>
<evidence type="ECO:0000313" key="2">
    <source>
        <dbReference type="EMBL" id="KTC96060.1"/>
    </source>
</evidence>
<dbReference type="PATRIC" id="fig|448.7.peg.1940"/>
<dbReference type="GO" id="GO:0046677">
    <property type="term" value="P:response to antibiotic"/>
    <property type="evidence" value="ECO:0007669"/>
    <property type="project" value="TreeGrafter"/>
</dbReference>
<dbReference type="AlphaFoldDB" id="A0A0W0TKB2"/>
<feature type="transmembrane region" description="Helical" evidence="1">
    <location>
        <begin position="49"/>
        <end position="70"/>
    </location>
</feature>
<protein>
    <submittedName>
        <fullName evidence="2">Inner membrane protein AmpE</fullName>
    </submittedName>
</protein>
<dbReference type="InterPro" id="IPR052966">
    <property type="entry name" value="Beta-lactamase_Reg"/>
</dbReference>
<gene>
    <name evidence="2" type="ORF">Lery_1852</name>
</gene>
<keyword evidence="1" id="KW-1133">Transmembrane helix</keyword>
<keyword evidence="1" id="KW-0472">Membrane</keyword>